<dbReference type="InterPro" id="IPR011766">
    <property type="entry name" value="TPP_enzyme_TPP-bd"/>
</dbReference>
<dbReference type="GO" id="GO:0009097">
    <property type="term" value="P:isoleucine biosynthetic process"/>
    <property type="evidence" value="ECO:0007669"/>
    <property type="project" value="TreeGrafter"/>
</dbReference>
<dbReference type="SUPFAM" id="SSF52518">
    <property type="entry name" value="Thiamin diphosphate-binding fold (THDP-binding)"/>
    <property type="match status" value="2"/>
</dbReference>
<reference evidence="8" key="1">
    <citation type="journal article" date="2021" name="Front. Microbiol.">
        <title>Cellular and Genomic Properties of Haloferax gibbonsii LR2-5, the Host of Euryarchaeal Virus HFTV1.</title>
        <authorList>
            <person name="Tittes C."/>
            <person name="Schwarzer S."/>
            <person name="Pfeiffer F."/>
            <person name="Dyall-Smith M."/>
            <person name="Rodriguez-Franco M."/>
            <person name="Oksanen H.M."/>
            <person name="Quax T.E.F."/>
        </authorList>
    </citation>
    <scope>NUCLEOTIDE SEQUENCE</scope>
    <source>
        <strain evidence="8">LR2-5</strain>
    </source>
</reference>
<dbReference type="CDD" id="cd00568">
    <property type="entry name" value="TPP_enzymes"/>
    <property type="match status" value="1"/>
</dbReference>
<evidence type="ECO:0000313" key="8">
    <source>
        <dbReference type="EMBL" id="QOS14090.1"/>
    </source>
</evidence>
<name>A0A871BN02_HALGI</name>
<keyword evidence="3 4" id="KW-0786">Thiamine pyrophosphate</keyword>
<proteinExistence type="inferred from homology"/>
<dbReference type="InterPro" id="IPR000399">
    <property type="entry name" value="TPP-bd_CS"/>
</dbReference>
<dbReference type="Gene3D" id="3.40.50.970">
    <property type="match status" value="2"/>
</dbReference>
<keyword evidence="8" id="KW-0614">Plasmid</keyword>
<dbReference type="Pfam" id="PF00205">
    <property type="entry name" value="TPP_enzyme_M"/>
    <property type="match status" value="1"/>
</dbReference>
<geneLocation type="plasmid" evidence="8 9">
    <name>pHGLR3</name>
</geneLocation>
<sequence length="549" mass="59648">MSAGKAVVKTAEVLGIERVFGIPGHHILDIYDHLGESDLEHVMGKNEEGVIRAANAVGRATGTPTMAFISAGPGAINSMTGVGEATALSIPIVVIVGAEPKRDGPHNIDSPTAVPQMFAAISKDFQLVEDPREVPEMINRAFAVAQRGRPGPAVVQIPMDTLKATAEYSRFETPQVEMNPLIPSSETITKAVDTVERAERPLVVMGQGGLRAGLTDTVDSLAEQLGAPVVVTQRGMSGYVERPRYCGGYAPTVMHTPAERVADRADLIVGIGVRESLRRYYATTFVGDEIYLCESLERHEIGTVLLSGDLERTAEQLCERLGFRNTEWWKELAATGWDDEEKHRREVAEAEIAWPKPIGGLNPAEFFDPTDRPVHPILLMETLNQVVGPDALYTIDIGAHTQHAMRYLELGEPNSFFGPENWGAMGHALPSAIGAKVACPTKDIVAIAGDGGFLMTMQEYKTAVEEELDLLLCIVNNHQHNAIHMDMQTQYGESGFTGIPGFDYVTFAESAGGTGYRVRDREQLAETLERAQRDDGPVLVDILTVPNVT</sequence>
<dbReference type="GO" id="GO:0050660">
    <property type="term" value="F:flavin adenine dinucleotide binding"/>
    <property type="evidence" value="ECO:0007669"/>
    <property type="project" value="TreeGrafter"/>
</dbReference>
<evidence type="ECO:0000256" key="4">
    <source>
        <dbReference type="RuleBase" id="RU362132"/>
    </source>
</evidence>
<protein>
    <submittedName>
        <fullName evidence="8">Acetolactate synthase large subunit domain protein</fullName>
    </submittedName>
</protein>
<dbReference type="GO" id="GO:0000287">
    <property type="term" value="F:magnesium ion binding"/>
    <property type="evidence" value="ECO:0007669"/>
    <property type="project" value="InterPro"/>
</dbReference>
<dbReference type="PROSITE" id="PS00187">
    <property type="entry name" value="TPP_ENZYMES"/>
    <property type="match status" value="1"/>
</dbReference>
<feature type="domain" description="Thiamine pyrophosphate enzyme N-terminal TPP-binding" evidence="7">
    <location>
        <begin position="1"/>
        <end position="105"/>
    </location>
</feature>
<gene>
    <name evidence="8" type="ORF">HfgLR_25040</name>
</gene>
<dbReference type="InterPro" id="IPR012000">
    <property type="entry name" value="Thiamin_PyroP_enz_cen_dom"/>
</dbReference>
<organism evidence="8 9">
    <name type="scientific">Haloferax gibbonsii</name>
    <dbReference type="NCBI Taxonomy" id="35746"/>
    <lineage>
        <taxon>Archaea</taxon>
        <taxon>Methanobacteriati</taxon>
        <taxon>Methanobacteriota</taxon>
        <taxon>Stenosarchaea group</taxon>
        <taxon>Halobacteria</taxon>
        <taxon>Halobacteriales</taxon>
        <taxon>Haloferacaceae</taxon>
        <taxon>Haloferax</taxon>
    </lineage>
</organism>
<evidence type="ECO:0000259" key="7">
    <source>
        <dbReference type="Pfam" id="PF02776"/>
    </source>
</evidence>
<dbReference type="Pfam" id="PF02776">
    <property type="entry name" value="TPP_enzyme_N"/>
    <property type="match status" value="1"/>
</dbReference>
<dbReference type="GO" id="GO:0044272">
    <property type="term" value="P:sulfur compound biosynthetic process"/>
    <property type="evidence" value="ECO:0007669"/>
    <property type="project" value="UniProtKB-ARBA"/>
</dbReference>
<feature type="domain" description="Thiamine pyrophosphate enzyme central" evidence="5">
    <location>
        <begin position="188"/>
        <end position="277"/>
    </location>
</feature>
<dbReference type="Proteomes" id="UP000663064">
    <property type="component" value="Plasmid pHGLR3"/>
</dbReference>
<evidence type="ECO:0000256" key="2">
    <source>
        <dbReference type="ARBA" id="ARBA00007812"/>
    </source>
</evidence>
<dbReference type="EMBL" id="CP063208">
    <property type="protein sequence ID" value="QOS14090.1"/>
    <property type="molecule type" value="Genomic_DNA"/>
</dbReference>
<dbReference type="SUPFAM" id="SSF52467">
    <property type="entry name" value="DHS-like NAD/FAD-binding domain"/>
    <property type="match status" value="1"/>
</dbReference>
<dbReference type="Pfam" id="PF02775">
    <property type="entry name" value="TPP_enzyme_C"/>
    <property type="match status" value="1"/>
</dbReference>
<evidence type="ECO:0000259" key="6">
    <source>
        <dbReference type="Pfam" id="PF02775"/>
    </source>
</evidence>
<comment type="similarity">
    <text evidence="2 4">Belongs to the TPP enzyme family.</text>
</comment>
<dbReference type="PANTHER" id="PTHR18968">
    <property type="entry name" value="THIAMINE PYROPHOSPHATE ENZYMES"/>
    <property type="match status" value="1"/>
</dbReference>
<dbReference type="GO" id="GO:0003984">
    <property type="term" value="F:acetolactate synthase activity"/>
    <property type="evidence" value="ECO:0007669"/>
    <property type="project" value="TreeGrafter"/>
</dbReference>
<comment type="cofactor">
    <cofactor evidence="1">
        <name>thiamine diphosphate</name>
        <dbReference type="ChEBI" id="CHEBI:58937"/>
    </cofactor>
</comment>
<dbReference type="PANTHER" id="PTHR18968:SF13">
    <property type="entry name" value="ACETOLACTATE SYNTHASE CATALYTIC SUBUNIT, MITOCHONDRIAL"/>
    <property type="match status" value="1"/>
</dbReference>
<dbReference type="AlphaFoldDB" id="A0A871BN02"/>
<accession>A0A871BN02</accession>
<dbReference type="GO" id="GO:0030976">
    <property type="term" value="F:thiamine pyrophosphate binding"/>
    <property type="evidence" value="ECO:0007669"/>
    <property type="project" value="InterPro"/>
</dbReference>
<dbReference type="InterPro" id="IPR012001">
    <property type="entry name" value="Thiamin_PyroP_enz_TPP-bd_dom"/>
</dbReference>
<dbReference type="GO" id="GO:0009099">
    <property type="term" value="P:L-valine biosynthetic process"/>
    <property type="evidence" value="ECO:0007669"/>
    <property type="project" value="TreeGrafter"/>
</dbReference>
<dbReference type="GO" id="GO:0005948">
    <property type="term" value="C:acetolactate synthase complex"/>
    <property type="evidence" value="ECO:0007669"/>
    <property type="project" value="TreeGrafter"/>
</dbReference>
<dbReference type="CDD" id="cd07035">
    <property type="entry name" value="TPP_PYR_POX_like"/>
    <property type="match status" value="1"/>
</dbReference>
<evidence type="ECO:0000259" key="5">
    <source>
        <dbReference type="Pfam" id="PF00205"/>
    </source>
</evidence>
<feature type="domain" description="Thiamine pyrophosphate enzyme TPP-binding" evidence="6">
    <location>
        <begin position="396"/>
        <end position="542"/>
    </location>
</feature>
<dbReference type="InterPro" id="IPR029061">
    <property type="entry name" value="THDP-binding"/>
</dbReference>
<dbReference type="Gene3D" id="3.40.50.1220">
    <property type="entry name" value="TPP-binding domain"/>
    <property type="match status" value="1"/>
</dbReference>
<evidence type="ECO:0000256" key="3">
    <source>
        <dbReference type="ARBA" id="ARBA00023052"/>
    </source>
</evidence>
<dbReference type="InterPro" id="IPR029035">
    <property type="entry name" value="DHS-like_NAD/FAD-binding_dom"/>
</dbReference>
<evidence type="ECO:0000256" key="1">
    <source>
        <dbReference type="ARBA" id="ARBA00001964"/>
    </source>
</evidence>
<evidence type="ECO:0000313" key="9">
    <source>
        <dbReference type="Proteomes" id="UP000663064"/>
    </source>
</evidence>
<dbReference type="InterPro" id="IPR045229">
    <property type="entry name" value="TPP_enz"/>
</dbReference>